<dbReference type="AlphaFoldDB" id="I4EHA4"/>
<evidence type="ECO:0000256" key="1">
    <source>
        <dbReference type="SAM" id="MobiDB-lite"/>
    </source>
</evidence>
<comment type="caution">
    <text evidence="2">The sequence shown here is derived from an EMBL/GenBank/DDBJ whole genome shotgun (WGS) entry which is preliminary data.</text>
</comment>
<feature type="region of interest" description="Disordered" evidence="1">
    <location>
        <begin position="1"/>
        <end position="55"/>
    </location>
</feature>
<feature type="compositionally biased region" description="Basic and acidic residues" evidence="1">
    <location>
        <begin position="16"/>
        <end position="25"/>
    </location>
</feature>
<evidence type="ECO:0000313" key="3">
    <source>
        <dbReference type="Proteomes" id="UP000004221"/>
    </source>
</evidence>
<reference evidence="2 3" key="1">
    <citation type="journal article" date="2012" name="ISME J.">
        <title>Nitrification expanded: discovery, physiology and genomics of a nitrite-oxidizing bacterium from the phylum Chloroflexi.</title>
        <authorList>
            <person name="Sorokin D.Y."/>
            <person name="Lucker S."/>
            <person name="Vejmelkova D."/>
            <person name="Kostrikina N.A."/>
            <person name="Kleerebezem R."/>
            <person name="Rijpstra W.I."/>
            <person name="Damste J.S."/>
            <person name="Le Paslier D."/>
            <person name="Muyzer G."/>
            <person name="Wagner M."/>
            <person name="van Loosdrecht M.C."/>
            <person name="Daims H."/>
        </authorList>
    </citation>
    <scope>NUCLEOTIDE SEQUENCE [LARGE SCALE GENOMIC DNA]</scope>
    <source>
        <strain evidence="3">none</strain>
    </source>
</reference>
<evidence type="ECO:0000313" key="2">
    <source>
        <dbReference type="EMBL" id="CCF84066.1"/>
    </source>
</evidence>
<name>I4EHA4_9BACT</name>
<accession>I4EHA4</accession>
<gene>
    <name evidence="2" type="ORF">NITHO_3050011</name>
</gene>
<protein>
    <submittedName>
        <fullName evidence="2">Uncharacterized protein</fullName>
    </submittedName>
</protein>
<dbReference type="EMBL" id="CAGS01000230">
    <property type="protein sequence ID" value="CCF84066.1"/>
    <property type="molecule type" value="Genomic_DNA"/>
</dbReference>
<feature type="region of interest" description="Disordered" evidence="1">
    <location>
        <begin position="129"/>
        <end position="154"/>
    </location>
</feature>
<organism evidence="2 3">
    <name type="scientific">Nitrolancea hollandica Lb</name>
    <dbReference type="NCBI Taxonomy" id="1129897"/>
    <lineage>
        <taxon>Bacteria</taxon>
        <taxon>Pseudomonadati</taxon>
        <taxon>Thermomicrobiota</taxon>
        <taxon>Thermomicrobia</taxon>
        <taxon>Sphaerobacterales</taxon>
        <taxon>Sphaerobacterineae</taxon>
        <taxon>Sphaerobacteraceae</taxon>
        <taxon>Nitrolancea</taxon>
    </lineage>
</organism>
<proteinExistence type="predicted"/>
<sequence length="154" mass="17138">MRDPEEQSAIDSGAVSHHDGFHRIENPSQVVHFGRGNRVHAPHPRSPAGSPAVHMPSQSILTDAWPRGRSACDSFSRRGSESGGRYRAMITSFFTQEHGKTTIAVRVILRYDRCAFMVRYTDVAGDLKTSIENHDPSPVSVRTTGKPPSWLRYP</sequence>
<dbReference type="Proteomes" id="UP000004221">
    <property type="component" value="Unassembled WGS sequence"/>
</dbReference>
<keyword evidence="3" id="KW-1185">Reference proteome</keyword>